<reference evidence="1 2" key="1">
    <citation type="submission" date="2019-05" db="EMBL/GenBank/DDBJ databases">
        <authorList>
            <consortium name="Pathogen Informatics"/>
        </authorList>
    </citation>
    <scope>NUCLEOTIDE SEQUENCE [LARGE SCALE GENOMIC DNA]</scope>
    <source>
        <strain evidence="1 2">NCTC13032</strain>
    </source>
</reference>
<gene>
    <name evidence="1" type="primary">ipdC_2</name>
    <name evidence="1" type="ORF">NCTC13032_05295</name>
</gene>
<keyword evidence="1" id="KW-0456">Lyase</keyword>
<dbReference type="Proteomes" id="UP000310719">
    <property type="component" value="Chromosome"/>
</dbReference>
<accession>A0A4U9IAL7</accession>
<evidence type="ECO:0000313" key="1">
    <source>
        <dbReference type="EMBL" id="VTP73565.1"/>
    </source>
</evidence>
<dbReference type="Gene3D" id="3.40.50.1220">
    <property type="entry name" value="TPP-binding domain"/>
    <property type="match status" value="1"/>
</dbReference>
<keyword evidence="1" id="KW-0670">Pyruvate</keyword>
<organism evidence="1 2">
    <name type="scientific">Leclercia adecarboxylata</name>
    <dbReference type="NCBI Taxonomy" id="83655"/>
    <lineage>
        <taxon>Bacteria</taxon>
        <taxon>Pseudomonadati</taxon>
        <taxon>Pseudomonadota</taxon>
        <taxon>Gammaproteobacteria</taxon>
        <taxon>Enterobacterales</taxon>
        <taxon>Enterobacteriaceae</taxon>
        <taxon>Leclercia</taxon>
    </lineage>
</organism>
<dbReference type="EMBL" id="LR590464">
    <property type="protein sequence ID" value="VTP73565.1"/>
    <property type="molecule type" value="Genomic_DNA"/>
</dbReference>
<name>A0A4U9IAL7_9ENTR</name>
<protein>
    <submittedName>
        <fullName evidence="1">Indole-3-pyruvate decarboxylase</fullName>
        <ecNumber evidence="1">4.1.1.74</ecNumber>
    </submittedName>
</protein>
<dbReference type="EC" id="4.1.1.74" evidence="1"/>
<proteinExistence type="predicted"/>
<evidence type="ECO:0000313" key="2">
    <source>
        <dbReference type="Proteomes" id="UP000310719"/>
    </source>
</evidence>
<sequence length="105" mass="11935">MKIDRVLTEMPPGAPSRLHHAACRCGKKTCHTACKRFSLNRLYESDSFRLDAFRQAAEKRLAASERTALLADFLVLRYGLQSQLQRWVEQTPMAHATLLMGKGIF</sequence>
<dbReference type="InterPro" id="IPR029035">
    <property type="entry name" value="DHS-like_NAD/FAD-binding_dom"/>
</dbReference>
<dbReference type="AlphaFoldDB" id="A0A4U9IAL7"/>
<dbReference type="SUPFAM" id="SSF52467">
    <property type="entry name" value="DHS-like NAD/FAD-binding domain"/>
    <property type="match status" value="1"/>
</dbReference>
<dbReference type="GO" id="GO:0047434">
    <property type="term" value="F:indolepyruvate decarboxylase activity"/>
    <property type="evidence" value="ECO:0007669"/>
    <property type="project" value="UniProtKB-EC"/>
</dbReference>